<evidence type="ECO:0000256" key="4">
    <source>
        <dbReference type="ARBA" id="ARBA00022679"/>
    </source>
</evidence>
<evidence type="ECO:0000256" key="1">
    <source>
        <dbReference type="ARBA" id="ARBA00004479"/>
    </source>
</evidence>
<proteinExistence type="predicted"/>
<dbReference type="Gene3D" id="1.10.510.10">
    <property type="entry name" value="Transferase(Phosphotransferase) domain 1"/>
    <property type="match status" value="1"/>
</dbReference>
<comment type="subcellular location">
    <subcellularLocation>
        <location evidence="1">Membrane</location>
        <topology evidence="1">Single-pass type I membrane protein</topology>
    </subcellularLocation>
</comment>
<keyword evidence="3" id="KW-0723">Serine/threonine-protein kinase</keyword>
<evidence type="ECO:0000256" key="11">
    <source>
        <dbReference type="ARBA" id="ARBA00023136"/>
    </source>
</evidence>
<evidence type="ECO:0000256" key="9">
    <source>
        <dbReference type="ARBA" id="ARBA00022840"/>
    </source>
</evidence>
<evidence type="ECO:0000256" key="15">
    <source>
        <dbReference type="ARBA" id="ARBA00048679"/>
    </source>
</evidence>
<evidence type="ECO:0000256" key="5">
    <source>
        <dbReference type="ARBA" id="ARBA00022692"/>
    </source>
</evidence>
<dbReference type="SUPFAM" id="SSF56112">
    <property type="entry name" value="Protein kinase-like (PK-like)"/>
    <property type="match status" value="1"/>
</dbReference>
<evidence type="ECO:0000313" key="20">
    <source>
        <dbReference type="EMBL" id="KAJ4955499.1"/>
    </source>
</evidence>
<dbReference type="PROSITE" id="PS50011">
    <property type="entry name" value="PROTEIN_KINASE_DOM"/>
    <property type="match status" value="1"/>
</dbReference>
<keyword evidence="4" id="KW-0808">Transferase</keyword>
<dbReference type="FunFam" id="1.10.510.10:FF:000287">
    <property type="entry name" value="probable LRR receptor-like serine/threonine-protein kinase RKF3"/>
    <property type="match status" value="1"/>
</dbReference>
<keyword evidence="21" id="KW-1185">Reference proteome</keyword>
<feature type="transmembrane region" description="Helical" evidence="18">
    <location>
        <begin position="272"/>
        <end position="295"/>
    </location>
</feature>
<dbReference type="Gene3D" id="3.30.200.20">
    <property type="entry name" value="Phosphorylase Kinase, domain 1"/>
    <property type="match status" value="1"/>
</dbReference>
<keyword evidence="12" id="KW-0675">Receptor</keyword>
<dbReference type="InterPro" id="IPR017441">
    <property type="entry name" value="Protein_kinase_ATP_BS"/>
</dbReference>
<dbReference type="EMBL" id="JAMYWD010000011">
    <property type="protein sequence ID" value="KAJ4955499.1"/>
    <property type="molecule type" value="Genomic_DNA"/>
</dbReference>
<evidence type="ECO:0000256" key="2">
    <source>
        <dbReference type="ARBA" id="ARBA00012513"/>
    </source>
</evidence>
<dbReference type="InterPro" id="IPR043891">
    <property type="entry name" value="SPARK"/>
</dbReference>
<evidence type="ECO:0000256" key="8">
    <source>
        <dbReference type="ARBA" id="ARBA00022777"/>
    </source>
</evidence>
<dbReference type="PANTHER" id="PTHR47989:SF62">
    <property type="entry name" value="OS05G0423500 PROTEIN"/>
    <property type="match status" value="1"/>
</dbReference>
<dbReference type="CDD" id="cd14066">
    <property type="entry name" value="STKc_IRAK"/>
    <property type="match status" value="1"/>
</dbReference>
<dbReference type="GO" id="GO:0016020">
    <property type="term" value="C:membrane"/>
    <property type="evidence" value="ECO:0007669"/>
    <property type="project" value="UniProtKB-SubCell"/>
</dbReference>
<dbReference type="InterPro" id="IPR011009">
    <property type="entry name" value="Kinase-like_dom_sf"/>
</dbReference>
<gene>
    <name evidence="20" type="ORF">NE237_012282</name>
</gene>
<reference evidence="20" key="1">
    <citation type="journal article" date="2023" name="Plant J.">
        <title>The genome of the king protea, Protea cynaroides.</title>
        <authorList>
            <person name="Chang J."/>
            <person name="Duong T.A."/>
            <person name="Schoeman C."/>
            <person name="Ma X."/>
            <person name="Roodt D."/>
            <person name="Barker N."/>
            <person name="Li Z."/>
            <person name="Van de Peer Y."/>
            <person name="Mizrachi E."/>
        </authorList>
    </citation>
    <scope>NUCLEOTIDE SEQUENCE</scope>
    <source>
        <tissue evidence="20">Young leaves</tissue>
    </source>
</reference>
<dbReference type="GO" id="GO:0004674">
    <property type="term" value="F:protein serine/threonine kinase activity"/>
    <property type="evidence" value="ECO:0007669"/>
    <property type="project" value="UniProtKB-KW"/>
</dbReference>
<evidence type="ECO:0000259" key="19">
    <source>
        <dbReference type="PROSITE" id="PS50011"/>
    </source>
</evidence>
<organism evidence="20 21">
    <name type="scientific">Protea cynaroides</name>
    <dbReference type="NCBI Taxonomy" id="273540"/>
    <lineage>
        <taxon>Eukaryota</taxon>
        <taxon>Viridiplantae</taxon>
        <taxon>Streptophyta</taxon>
        <taxon>Embryophyta</taxon>
        <taxon>Tracheophyta</taxon>
        <taxon>Spermatophyta</taxon>
        <taxon>Magnoliopsida</taxon>
        <taxon>Proteales</taxon>
        <taxon>Proteaceae</taxon>
        <taxon>Protea</taxon>
    </lineage>
</organism>
<evidence type="ECO:0000256" key="7">
    <source>
        <dbReference type="ARBA" id="ARBA00022741"/>
    </source>
</evidence>
<dbReference type="PROSITE" id="PS00107">
    <property type="entry name" value="PROTEIN_KINASE_ATP"/>
    <property type="match status" value="1"/>
</dbReference>
<keyword evidence="13" id="KW-0325">Glycoprotein</keyword>
<dbReference type="GO" id="GO:0005524">
    <property type="term" value="F:ATP binding"/>
    <property type="evidence" value="ECO:0007669"/>
    <property type="project" value="UniProtKB-UniRule"/>
</dbReference>
<comment type="catalytic activity">
    <reaction evidence="15">
        <text>L-seryl-[protein] + ATP = O-phospho-L-seryl-[protein] + ADP + H(+)</text>
        <dbReference type="Rhea" id="RHEA:17989"/>
        <dbReference type="Rhea" id="RHEA-COMP:9863"/>
        <dbReference type="Rhea" id="RHEA-COMP:11604"/>
        <dbReference type="ChEBI" id="CHEBI:15378"/>
        <dbReference type="ChEBI" id="CHEBI:29999"/>
        <dbReference type="ChEBI" id="CHEBI:30616"/>
        <dbReference type="ChEBI" id="CHEBI:83421"/>
        <dbReference type="ChEBI" id="CHEBI:456216"/>
        <dbReference type="EC" id="2.7.11.1"/>
    </reaction>
</comment>
<sequence>MPSKFWFCRSYQTSNHNLQRRRKYKNAKLQNLVKPLSSLMPVLHFFILLILLVLGFTGLNSGLVIAFENPHRSLADVPCPLNFDVLRELNHSSNRLDLPDVSAKCHFVLQGLRLVESLYLQTTGFFLPPLDASESCWDSYQSLINEIIPNFAILSSCGFQTSWISEGCMNITSLSQFKSIVPEFSLQNVQLSCDQSLENGSPCASCTTSLSNLQAAYLPGPQVGNVSACTAYPSIYAAGSVNRFGPTDKGTAMCLFSLYFSSSASSSERRKAVISGVVIGGGVGLLGAVLGFWYLRRRNKKRRKRKKFVKMAQMSSVSWLESISGSTTLIKFTFDEIKQATRNFSRHNLIGKGGYGNVYKGILPDGSEVAMKRFKNCSPSGDASFSHEVEVIASVRHVNLLALRGYCTATTPFEGHQRILVCNLMPNGSLHDHLFGSTDKKLSWPIRQKIALGTARGLAYLHYGAQPTIIHRDIKPSNILLDEMFEPKLADFGFAKFTPEGMTHVSTRVAGTAGYVAPEYALYGFLTERSDVYSYGVVLLELLSGKKAIDRANDGQTSHVGDWAWSLVREGRTLDVIEDGMPGLDATNVMEKYVLAAVLSSHPHLYARPTMDQILKILETDMPVPSIPERPIPIVAETGDIVRSVNGIESDQLSSATEYQSILGGNNPRTENSKPEYWRTKTE</sequence>
<dbReference type="PANTHER" id="PTHR47989">
    <property type="entry name" value="OS01G0750732 PROTEIN"/>
    <property type="match status" value="1"/>
</dbReference>
<feature type="binding site" evidence="16">
    <location>
        <position position="372"/>
    </location>
    <ligand>
        <name>ATP</name>
        <dbReference type="ChEBI" id="CHEBI:30616"/>
    </ligand>
</feature>
<keyword evidence="8" id="KW-0418">Kinase</keyword>
<evidence type="ECO:0000313" key="21">
    <source>
        <dbReference type="Proteomes" id="UP001141806"/>
    </source>
</evidence>
<evidence type="ECO:0000256" key="13">
    <source>
        <dbReference type="ARBA" id="ARBA00023180"/>
    </source>
</evidence>
<evidence type="ECO:0000256" key="10">
    <source>
        <dbReference type="ARBA" id="ARBA00022989"/>
    </source>
</evidence>
<evidence type="ECO:0000256" key="14">
    <source>
        <dbReference type="ARBA" id="ARBA00047899"/>
    </source>
</evidence>
<evidence type="ECO:0000256" key="17">
    <source>
        <dbReference type="SAM" id="MobiDB-lite"/>
    </source>
</evidence>
<evidence type="ECO:0000256" key="12">
    <source>
        <dbReference type="ARBA" id="ARBA00023170"/>
    </source>
</evidence>
<keyword evidence="7 16" id="KW-0547">Nucleotide-binding</keyword>
<keyword evidence="10 18" id="KW-1133">Transmembrane helix</keyword>
<dbReference type="EC" id="2.7.11.1" evidence="2"/>
<dbReference type="Pfam" id="PF19160">
    <property type="entry name" value="SPARK"/>
    <property type="match status" value="1"/>
</dbReference>
<feature type="region of interest" description="Disordered" evidence="17">
    <location>
        <begin position="659"/>
        <end position="683"/>
    </location>
</feature>
<keyword evidence="9 16" id="KW-0067">ATP-binding</keyword>
<evidence type="ECO:0000256" key="6">
    <source>
        <dbReference type="ARBA" id="ARBA00022729"/>
    </source>
</evidence>
<comment type="caution">
    <text evidence="20">The sequence shown here is derived from an EMBL/GenBank/DDBJ whole genome shotgun (WGS) entry which is preliminary data.</text>
</comment>
<dbReference type="AlphaFoldDB" id="A0A9Q0GXM9"/>
<name>A0A9Q0GXM9_9MAGN</name>
<evidence type="ECO:0000256" key="18">
    <source>
        <dbReference type="SAM" id="Phobius"/>
    </source>
</evidence>
<feature type="compositionally biased region" description="Basic and acidic residues" evidence="17">
    <location>
        <begin position="671"/>
        <end position="683"/>
    </location>
</feature>
<keyword evidence="5 18" id="KW-0812">Transmembrane</keyword>
<keyword evidence="11 18" id="KW-0472">Membrane</keyword>
<dbReference type="OrthoDB" id="780646at2759"/>
<dbReference type="InterPro" id="IPR008271">
    <property type="entry name" value="Ser/Thr_kinase_AS"/>
</dbReference>
<feature type="compositionally biased region" description="Polar residues" evidence="17">
    <location>
        <begin position="659"/>
        <end position="670"/>
    </location>
</feature>
<evidence type="ECO:0000256" key="3">
    <source>
        <dbReference type="ARBA" id="ARBA00022527"/>
    </source>
</evidence>
<comment type="catalytic activity">
    <reaction evidence="14">
        <text>L-threonyl-[protein] + ATP = O-phospho-L-threonyl-[protein] + ADP + H(+)</text>
        <dbReference type="Rhea" id="RHEA:46608"/>
        <dbReference type="Rhea" id="RHEA-COMP:11060"/>
        <dbReference type="Rhea" id="RHEA-COMP:11605"/>
        <dbReference type="ChEBI" id="CHEBI:15378"/>
        <dbReference type="ChEBI" id="CHEBI:30013"/>
        <dbReference type="ChEBI" id="CHEBI:30616"/>
        <dbReference type="ChEBI" id="CHEBI:61977"/>
        <dbReference type="ChEBI" id="CHEBI:456216"/>
        <dbReference type="EC" id="2.7.11.1"/>
    </reaction>
</comment>
<dbReference type="PROSITE" id="PS00108">
    <property type="entry name" value="PROTEIN_KINASE_ST"/>
    <property type="match status" value="1"/>
</dbReference>
<dbReference type="SMART" id="SM00220">
    <property type="entry name" value="S_TKc"/>
    <property type="match status" value="1"/>
</dbReference>
<keyword evidence="6" id="KW-0732">Signal</keyword>
<feature type="domain" description="Protein kinase" evidence="19">
    <location>
        <begin position="344"/>
        <end position="627"/>
    </location>
</feature>
<accession>A0A9Q0GXM9</accession>
<dbReference type="Pfam" id="PF00069">
    <property type="entry name" value="Pkinase"/>
    <property type="match status" value="1"/>
</dbReference>
<dbReference type="InterPro" id="IPR000719">
    <property type="entry name" value="Prot_kinase_dom"/>
</dbReference>
<dbReference type="Proteomes" id="UP001141806">
    <property type="component" value="Unassembled WGS sequence"/>
</dbReference>
<protein>
    <recommendedName>
        <fullName evidence="2">non-specific serine/threonine protein kinase</fullName>
        <ecNumber evidence="2">2.7.11.1</ecNumber>
    </recommendedName>
</protein>
<dbReference type="FunFam" id="3.30.200.20:FF:000390">
    <property type="entry name" value="probable LRR receptor-like serine/threonine-protein kinase RKF3"/>
    <property type="match status" value="1"/>
</dbReference>
<evidence type="ECO:0000256" key="16">
    <source>
        <dbReference type="PROSITE-ProRule" id="PRU10141"/>
    </source>
</evidence>